<reference evidence="2" key="1">
    <citation type="submission" date="2019-12" db="EMBL/GenBank/DDBJ databases">
        <authorList>
            <person name="Scholes J."/>
        </authorList>
    </citation>
    <scope>NUCLEOTIDE SEQUENCE</scope>
</reference>
<accession>A0A9N7N311</accession>
<comment type="caution">
    <text evidence="2">The sequence shown here is derived from an EMBL/GenBank/DDBJ whole genome shotgun (WGS) entry which is preliminary data.</text>
</comment>
<dbReference type="AlphaFoldDB" id="A0A9N7N311"/>
<organism evidence="2 3">
    <name type="scientific">Striga hermonthica</name>
    <name type="common">Purple witchweed</name>
    <name type="synonym">Buchnera hermonthica</name>
    <dbReference type="NCBI Taxonomy" id="68872"/>
    <lineage>
        <taxon>Eukaryota</taxon>
        <taxon>Viridiplantae</taxon>
        <taxon>Streptophyta</taxon>
        <taxon>Embryophyta</taxon>
        <taxon>Tracheophyta</taxon>
        <taxon>Spermatophyta</taxon>
        <taxon>Magnoliopsida</taxon>
        <taxon>eudicotyledons</taxon>
        <taxon>Gunneridae</taxon>
        <taxon>Pentapetalae</taxon>
        <taxon>asterids</taxon>
        <taxon>lamiids</taxon>
        <taxon>Lamiales</taxon>
        <taxon>Orobanchaceae</taxon>
        <taxon>Buchnereae</taxon>
        <taxon>Striga</taxon>
    </lineage>
</organism>
<sequence length="125" mass="13495">ASTTAVDSRLVPSARRQVPAHASRHWAVPDSTPEHHVPSDSPVAPKRYQFSPNSISSRVEVLSRLSAVPVAPDSGQLPCHEVSRPSAMPSSIRGLFHEYAHCASRTPALKVMSSRSRITPVVPSE</sequence>
<dbReference type="Proteomes" id="UP001153555">
    <property type="component" value="Unassembled WGS sequence"/>
</dbReference>
<proteinExistence type="predicted"/>
<evidence type="ECO:0000313" key="3">
    <source>
        <dbReference type="Proteomes" id="UP001153555"/>
    </source>
</evidence>
<feature type="region of interest" description="Disordered" evidence="1">
    <location>
        <begin position="1"/>
        <end position="49"/>
    </location>
</feature>
<dbReference type="EMBL" id="CACSLK010018426">
    <property type="protein sequence ID" value="CAA0819138.1"/>
    <property type="molecule type" value="Genomic_DNA"/>
</dbReference>
<feature type="non-terminal residue" evidence="2">
    <location>
        <position position="1"/>
    </location>
</feature>
<gene>
    <name evidence="2" type="ORF">SHERM_17783</name>
</gene>
<evidence type="ECO:0000313" key="2">
    <source>
        <dbReference type="EMBL" id="CAA0819138.1"/>
    </source>
</evidence>
<keyword evidence="3" id="KW-1185">Reference proteome</keyword>
<evidence type="ECO:0000256" key="1">
    <source>
        <dbReference type="SAM" id="MobiDB-lite"/>
    </source>
</evidence>
<protein>
    <submittedName>
        <fullName evidence="2">Uncharacterized protein</fullName>
    </submittedName>
</protein>
<feature type="non-terminal residue" evidence="2">
    <location>
        <position position="125"/>
    </location>
</feature>
<name>A0A9N7N311_STRHE</name>